<dbReference type="GeneID" id="63842353"/>
<dbReference type="RefSeq" id="XP_040777854.1">
    <property type="nucleotide sequence ID" value="XM_040925224.1"/>
</dbReference>
<evidence type="ECO:0000313" key="1">
    <source>
        <dbReference type="EMBL" id="KAF3766893.1"/>
    </source>
</evidence>
<evidence type="ECO:0000313" key="2">
    <source>
        <dbReference type="Proteomes" id="UP000803844"/>
    </source>
</evidence>
<comment type="caution">
    <text evidence="1">The sequence shown here is derived from an EMBL/GenBank/DDBJ whole genome shotgun (WGS) entry which is preliminary data.</text>
</comment>
<accession>A0A9P5CQ66</accession>
<protein>
    <submittedName>
        <fullName evidence="1">Uncharacterized protein</fullName>
    </submittedName>
</protein>
<reference evidence="1" key="1">
    <citation type="journal article" date="2020" name="Phytopathology">
        <title>Genome sequence of the chestnut blight fungus Cryphonectria parasitica EP155: A fundamental resource for an archetypical invasive plant pathogen.</title>
        <authorList>
            <person name="Crouch J.A."/>
            <person name="Dawe A."/>
            <person name="Aerts A."/>
            <person name="Barry K."/>
            <person name="Churchill A.C.L."/>
            <person name="Grimwood J."/>
            <person name="Hillman B."/>
            <person name="Milgroom M.G."/>
            <person name="Pangilinan J."/>
            <person name="Smith M."/>
            <person name="Salamov A."/>
            <person name="Schmutz J."/>
            <person name="Yadav J."/>
            <person name="Grigoriev I.V."/>
            <person name="Nuss D."/>
        </authorList>
    </citation>
    <scope>NUCLEOTIDE SEQUENCE</scope>
    <source>
        <strain evidence="1">EP155</strain>
    </source>
</reference>
<keyword evidence="2" id="KW-1185">Reference proteome</keyword>
<dbReference type="AlphaFoldDB" id="A0A9P5CQ66"/>
<sequence>MKHINPTCKLTKSDKQRDAIIIAGFPAIGKSSLTKADPHPLSHEPSWEEKPVMFGKNKAIPTIWVSAQGDRHRVFDIDSADYKSPDGTDDFSSYIAMIMLILEQDPKAILLVCTKPGLTKEMRKRHLDYALVYPRRDLKDVWLARQADRIQKSEHEHGATSAAAKAQHGLYKFMEKKWDEWQDGFEQDEVTDFDPEKEVARFEFDEKDYLKCCMDRILESIVLGRKR</sequence>
<organism evidence="1 2">
    <name type="scientific">Cryphonectria parasitica (strain ATCC 38755 / EP155)</name>
    <dbReference type="NCBI Taxonomy" id="660469"/>
    <lineage>
        <taxon>Eukaryota</taxon>
        <taxon>Fungi</taxon>
        <taxon>Dikarya</taxon>
        <taxon>Ascomycota</taxon>
        <taxon>Pezizomycotina</taxon>
        <taxon>Sordariomycetes</taxon>
        <taxon>Sordariomycetidae</taxon>
        <taxon>Diaporthales</taxon>
        <taxon>Cryphonectriaceae</taxon>
        <taxon>Cryphonectria-Endothia species complex</taxon>
        <taxon>Cryphonectria</taxon>
    </lineage>
</organism>
<name>A0A9P5CQ66_CRYP1</name>
<dbReference type="Proteomes" id="UP000803844">
    <property type="component" value="Unassembled WGS sequence"/>
</dbReference>
<gene>
    <name evidence="1" type="ORF">M406DRAFT_69071</name>
</gene>
<dbReference type="EMBL" id="MU032346">
    <property type="protein sequence ID" value="KAF3766893.1"/>
    <property type="molecule type" value="Genomic_DNA"/>
</dbReference>
<proteinExistence type="predicted"/>
<dbReference type="OrthoDB" id="3471201at2759"/>